<evidence type="ECO:0000313" key="2">
    <source>
        <dbReference type="Proteomes" id="UP000017836"/>
    </source>
</evidence>
<dbReference type="EMBL" id="KI392710">
    <property type="protein sequence ID" value="ERN11064.1"/>
    <property type="molecule type" value="Genomic_DNA"/>
</dbReference>
<dbReference type="PANTHER" id="PTHR37203">
    <property type="match status" value="1"/>
</dbReference>
<gene>
    <name evidence="1" type="ORF">AMTR_s00024p00113120</name>
</gene>
<dbReference type="HOGENOM" id="CLU_060840_0_0_1"/>
<dbReference type="KEGG" id="atr:18439251"/>
<sequence length="366" mass="40073">MVGIAAANVMSHLLSTTTHPLSLTTFHSNSSLALKIGGGRRLLRLRVAGSSLAAVSGNLTGSYDPELRSVLELATDSELYELEGILFGPSYFSPLIKSIANGGGADGFVLGEDQDAREELIDILESRFLFLAADAKSTLRGWRPSYRNVLLGVRRKLNVPCSNKLSTEDLEAEIFLHLLQEYVSEDAEVNSLPWDDPKFSNIRPDGPWRRGLSQLKLQLLAALKVGAEELTSTMLKGGGVLTFAKISQLLARRLSGKMLMEAANYQIKQEIIKKGGQLAAVNLESRLALLAARQGVACAASRYLGLRSLMMLLGPVLWGTFLADVVIQMIGTDYSRILRAIYAFAQIRLTRTYGWTSSKKSIARYH</sequence>
<protein>
    <submittedName>
        <fullName evidence="1">Uncharacterized protein</fullName>
    </submittedName>
</protein>
<dbReference type="Proteomes" id="UP000017836">
    <property type="component" value="Unassembled WGS sequence"/>
</dbReference>
<dbReference type="OMA" id="HFATYQV"/>
<dbReference type="Gramene" id="ERN11064">
    <property type="protein sequence ID" value="ERN11064"/>
    <property type="gene ID" value="AMTR_s00024p00113120"/>
</dbReference>
<dbReference type="AlphaFoldDB" id="W1PT88"/>
<organism evidence="1 2">
    <name type="scientific">Amborella trichopoda</name>
    <dbReference type="NCBI Taxonomy" id="13333"/>
    <lineage>
        <taxon>Eukaryota</taxon>
        <taxon>Viridiplantae</taxon>
        <taxon>Streptophyta</taxon>
        <taxon>Embryophyta</taxon>
        <taxon>Tracheophyta</taxon>
        <taxon>Spermatophyta</taxon>
        <taxon>Magnoliopsida</taxon>
        <taxon>Amborellales</taxon>
        <taxon>Amborellaceae</taxon>
        <taxon>Amborella</taxon>
    </lineage>
</organism>
<accession>W1PT88</accession>
<evidence type="ECO:0000313" key="1">
    <source>
        <dbReference type="EMBL" id="ERN11064.1"/>
    </source>
</evidence>
<dbReference type="eggNOG" id="ENOG502QT28">
    <property type="taxonomic scope" value="Eukaryota"/>
</dbReference>
<keyword evidence="2" id="KW-1185">Reference proteome</keyword>
<reference evidence="2" key="1">
    <citation type="journal article" date="2013" name="Science">
        <title>The Amborella genome and the evolution of flowering plants.</title>
        <authorList>
            <consortium name="Amborella Genome Project"/>
        </authorList>
    </citation>
    <scope>NUCLEOTIDE SEQUENCE [LARGE SCALE GENOMIC DNA]</scope>
</reference>
<proteinExistence type="predicted"/>
<name>W1PT88_AMBTC</name>
<dbReference type="PANTHER" id="PTHR37203:SF3">
    <property type="entry name" value="SLR0975 PROTEIN"/>
    <property type="match status" value="1"/>
</dbReference>
<dbReference type="OrthoDB" id="448946at2759"/>